<organism evidence="2 3">
    <name type="scientific">Rhizophagus irregularis (strain DAOM 197198w)</name>
    <name type="common">Glomus intraradices</name>
    <dbReference type="NCBI Taxonomy" id="1432141"/>
    <lineage>
        <taxon>Eukaryota</taxon>
        <taxon>Fungi</taxon>
        <taxon>Fungi incertae sedis</taxon>
        <taxon>Mucoromycota</taxon>
        <taxon>Glomeromycotina</taxon>
        <taxon>Glomeromycetes</taxon>
        <taxon>Glomerales</taxon>
        <taxon>Glomeraceae</taxon>
        <taxon>Rhizophagus</taxon>
    </lineage>
</organism>
<sequence>MRHPQLPLYIQHPSPKERPQVKKKNEIYVSEPDKIPFLASGTNSPVLIIIGSSRSHPTTINVSWKSNQEKIIAVAFGVASSALILERKKELASIGKGTTNICFLRNKMEM</sequence>
<keyword evidence="3" id="KW-1185">Reference proteome</keyword>
<dbReference type="Proteomes" id="UP000022910">
    <property type="component" value="Unassembled WGS sequence"/>
</dbReference>
<dbReference type="HOGENOM" id="CLU_2172455_0_0_1"/>
<dbReference type="EMBL" id="JEMT01028273">
    <property type="protein sequence ID" value="EXX55215.1"/>
    <property type="molecule type" value="Genomic_DNA"/>
</dbReference>
<dbReference type="OrthoDB" id="10521907at2759"/>
<name>A0A015IM05_RHIIW</name>
<gene>
    <name evidence="2" type="ORF">RirG_227280</name>
</gene>
<dbReference type="AlphaFoldDB" id="A0A015IM05"/>
<accession>A0A015IM05</accession>
<evidence type="ECO:0000313" key="2">
    <source>
        <dbReference type="EMBL" id="EXX55215.1"/>
    </source>
</evidence>
<evidence type="ECO:0000256" key="1">
    <source>
        <dbReference type="SAM" id="MobiDB-lite"/>
    </source>
</evidence>
<proteinExistence type="predicted"/>
<feature type="region of interest" description="Disordered" evidence="1">
    <location>
        <begin position="1"/>
        <end position="22"/>
    </location>
</feature>
<reference evidence="2 3" key="1">
    <citation type="submission" date="2014-02" db="EMBL/GenBank/DDBJ databases">
        <title>Single nucleus genome sequencing reveals high similarity among nuclei of an endomycorrhizal fungus.</title>
        <authorList>
            <person name="Lin K."/>
            <person name="Geurts R."/>
            <person name="Zhang Z."/>
            <person name="Limpens E."/>
            <person name="Saunders D.G."/>
            <person name="Mu D."/>
            <person name="Pang E."/>
            <person name="Cao H."/>
            <person name="Cha H."/>
            <person name="Lin T."/>
            <person name="Zhou Q."/>
            <person name="Shang Y."/>
            <person name="Li Y."/>
            <person name="Ivanov S."/>
            <person name="Sharma T."/>
            <person name="Velzen R.V."/>
            <person name="Ruijter N.D."/>
            <person name="Aanen D.K."/>
            <person name="Win J."/>
            <person name="Kamoun S."/>
            <person name="Bisseling T."/>
            <person name="Huang S."/>
        </authorList>
    </citation>
    <scope>NUCLEOTIDE SEQUENCE [LARGE SCALE GENOMIC DNA]</scope>
    <source>
        <strain evidence="3">DAOM197198w</strain>
    </source>
</reference>
<evidence type="ECO:0000313" key="3">
    <source>
        <dbReference type="Proteomes" id="UP000022910"/>
    </source>
</evidence>
<comment type="caution">
    <text evidence="2">The sequence shown here is derived from an EMBL/GenBank/DDBJ whole genome shotgun (WGS) entry which is preliminary data.</text>
</comment>
<protein>
    <submittedName>
        <fullName evidence="2">Uncharacterized protein</fullName>
    </submittedName>
</protein>